<organism evidence="1 2">
    <name type="scientific">Protea cynaroides</name>
    <dbReference type="NCBI Taxonomy" id="273540"/>
    <lineage>
        <taxon>Eukaryota</taxon>
        <taxon>Viridiplantae</taxon>
        <taxon>Streptophyta</taxon>
        <taxon>Embryophyta</taxon>
        <taxon>Tracheophyta</taxon>
        <taxon>Spermatophyta</taxon>
        <taxon>Magnoliopsida</taxon>
        <taxon>Proteales</taxon>
        <taxon>Proteaceae</taxon>
        <taxon>Protea</taxon>
    </lineage>
</organism>
<sequence length="237" mass="27096">MSGDEDEGLFEDNAMKSRKRKDYSKLGQGMLTRSKFRSCVENLGLVDGGFGGRKLTWCNNQEGARSIWAILDKVLLNKEWSLNNLNVQHLAWLSSNHAPLLINFEASQFRNVGNAEDDDLAREHDLEVNNCDENLRKLKDAKVTYQQTLLQKKTFWRQYIASRGILIHFHPSPSVPTHGFYHRESFRPAFGFLLLLCVLMLSSVGWHNIPSLIFPGARLTHFLSIEKGSIINFCDRS</sequence>
<name>A0A9Q0JZJ0_9MAGN</name>
<dbReference type="SUPFAM" id="SSF56219">
    <property type="entry name" value="DNase I-like"/>
    <property type="match status" value="1"/>
</dbReference>
<reference evidence="1" key="1">
    <citation type="journal article" date="2023" name="Plant J.">
        <title>The genome of the king protea, Protea cynaroides.</title>
        <authorList>
            <person name="Chang J."/>
            <person name="Duong T.A."/>
            <person name="Schoeman C."/>
            <person name="Ma X."/>
            <person name="Roodt D."/>
            <person name="Barker N."/>
            <person name="Li Z."/>
            <person name="Van de Peer Y."/>
            <person name="Mizrachi E."/>
        </authorList>
    </citation>
    <scope>NUCLEOTIDE SEQUENCE</scope>
    <source>
        <tissue evidence="1">Young leaves</tissue>
    </source>
</reference>
<accession>A0A9Q0JZJ0</accession>
<dbReference type="AlphaFoldDB" id="A0A9Q0JZJ0"/>
<evidence type="ECO:0000313" key="1">
    <source>
        <dbReference type="EMBL" id="KAJ4956375.1"/>
    </source>
</evidence>
<dbReference type="PANTHER" id="PTHR33710">
    <property type="entry name" value="BNAC02G09200D PROTEIN"/>
    <property type="match status" value="1"/>
</dbReference>
<comment type="caution">
    <text evidence="1">The sequence shown here is derived from an EMBL/GenBank/DDBJ whole genome shotgun (WGS) entry which is preliminary data.</text>
</comment>
<dbReference type="EMBL" id="JAMYWD010000011">
    <property type="protein sequence ID" value="KAJ4956375.1"/>
    <property type="molecule type" value="Genomic_DNA"/>
</dbReference>
<proteinExistence type="predicted"/>
<dbReference type="InterPro" id="IPR036691">
    <property type="entry name" value="Endo/exonu/phosph_ase_sf"/>
</dbReference>
<evidence type="ECO:0000313" key="2">
    <source>
        <dbReference type="Proteomes" id="UP001141806"/>
    </source>
</evidence>
<gene>
    <name evidence="1" type="ORF">NE237_013158</name>
</gene>
<dbReference type="PANTHER" id="PTHR33710:SF71">
    <property type="entry name" value="ENDONUCLEASE_EXONUCLEASE_PHOSPHATASE DOMAIN-CONTAINING PROTEIN"/>
    <property type="match status" value="1"/>
</dbReference>
<dbReference type="OrthoDB" id="1748430at2759"/>
<protein>
    <submittedName>
        <fullName evidence="1">Uncharacterized protein</fullName>
    </submittedName>
</protein>
<keyword evidence="2" id="KW-1185">Reference proteome</keyword>
<dbReference type="Proteomes" id="UP001141806">
    <property type="component" value="Unassembled WGS sequence"/>
</dbReference>